<dbReference type="EMBL" id="JARKNE010000006">
    <property type="protein sequence ID" value="KAK5824830.1"/>
    <property type="molecule type" value="Genomic_DNA"/>
</dbReference>
<feature type="region of interest" description="Disordered" evidence="1">
    <location>
        <begin position="1"/>
        <end position="20"/>
    </location>
</feature>
<keyword evidence="3" id="KW-1185">Reference proteome</keyword>
<evidence type="ECO:0000313" key="2">
    <source>
        <dbReference type="EMBL" id="KAK5824830.1"/>
    </source>
</evidence>
<dbReference type="Proteomes" id="UP001358586">
    <property type="component" value="Chromosome 6"/>
</dbReference>
<accession>A0ABR0PKI9</accession>
<gene>
    <name evidence="2" type="ORF">PVK06_019614</name>
</gene>
<evidence type="ECO:0000313" key="3">
    <source>
        <dbReference type="Proteomes" id="UP001358586"/>
    </source>
</evidence>
<reference evidence="2 3" key="1">
    <citation type="submission" date="2023-03" db="EMBL/GenBank/DDBJ databases">
        <title>WGS of Gossypium arboreum.</title>
        <authorList>
            <person name="Yu D."/>
        </authorList>
    </citation>
    <scope>NUCLEOTIDE SEQUENCE [LARGE SCALE GENOMIC DNA]</scope>
    <source>
        <tissue evidence="2">Leaf</tissue>
    </source>
</reference>
<proteinExistence type="predicted"/>
<evidence type="ECO:0000256" key="1">
    <source>
        <dbReference type="SAM" id="MobiDB-lite"/>
    </source>
</evidence>
<protein>
    <submittedName>
        <fullName evidence="2">Uncharacterized protein</fullName>
    </submittedName>
</protein>
<sequence length="144" mass="16120">MAMEKVLGIDTPRHSSNTREQIHSQDNCGYDLEGYVLGTVNIPSQFVVGNEVIDDVLVYLTKASTSFEVWATIERRLIWHLTRKSIGDIKQNKLVTSGVILRSSSKDTEEMEEVDLVVEVVGILVVGLVFDHNVNYVARSDILT</sequence>
<comment type="caution">
    <text evidence="2">The sequence shown here is derived from an EMBL/GenBank/DDBJ whole genome shotgun (WGS) entry which is preliminary data.</text>
</comment>
<name>A0ABR0PKI9_GOSAR</name>
<organism evidence="2 3">
    <name type="scientific">Gossypium arboreum</name>
    <name type="common">Tree cotton</name>
    <name type="synonym">Gossypium nanking</name>
    <dbReference type="NCBI Taxonomy" id="29729"/>
    <lineage>
        <taxon>Eukaryota</taxon>
        <taxon>Viridiplantae</taxon>
        <taxon>Streptophyta</taxon>
        <taxon>Embryophyta</taxon>
        <taxon>Tracheophyta</taxon>
        <taxon>Spermatophyta</taxon>
        <taxon>Magnoliopsida</taxon>
        <taxon>eudicotyledons</taxon>
        <taxon>Gunneridae</taxon>
        <taxon>Pentapetalae</taxon>
        <taxon>rosids</taxon>
        <taxon>malvids</taxon>
        <taxon>Malvales</taxon>
        <taxon>Malvaceae</taxon>
        <taxon>Malvoideae</taxon>
        <taxon>Gossypium</taxon>
    </lineage>
</organism>